<evidence type="ECO:0000313" key="3">
    <source>
        <dbReference type="Proteomes" id="UP001610563"/>
    </source>
</evidence>
<dbReference type="EMBL" id="JBFTWV010000011">
    <property type="protein sequence ID" value="KAL2798711.1"/>
    <property type="molecule type" value="Genomic_DNA"/>
</dbReference>
<dbReference type="InterPro" id="IPR051468">
    <property type="entry name" value="Fungal_SecMetab_SDRs"/>
</dbReference>
<dbReference type="PANTHER" id="PTHR43544:SF36">
    <property type="entry name" value="CHAIN OXIDOREDUCTASE (CSGA), PUTATIVE (AFU_ORTHOLOGUE AFUA_4G00910)-RELATED"/>
    <property type="match status" value="1"/>
</dbReference>
<proteinExistence type="inferred from homology"/>
<keyword evidence="3" id="KW-1185">Reference proteome</keyword>
<protein>
    <submittedName>
        <fullName evidence="2">Short chain oxidoreductase</fullName>
    </submittedName>
</protein>
<accession>A0ABR4GI83</accession>
<dbReference type="SUPFAM" id="SSF51735">
    <property type="entry name" value="NAD(P)-binding Rossmann-fold domains"/>
    <property type="match status" value="1"/>
</dbReference>
<organism evidence="2 3">
    <name type="scientific">Aspergillus keveii</name>
    <dbReference type="NCBI Taxonomy" id="714993"/>
    <lineage>
        <taxon>Eukaryota</taxon>
        <taxon>Fungi</taxon>
        <taxon>Dikarya</taxon>
        <taxon>Ascomycota</taxon>
        <taxon>Pezizomycotina</taxon>
        <taxon>Eurotiomycetes</taxon>
        <taxon>Eurotiomycetidae</taxon>
        <taxon>Eurotiales</taxon>
        <taxon>Aspergillaceae</taxon>
        <taxon>Aspergillus</taxon>
        <taxon>Aspergillus subgen. Nidulantes</taxon>
    </lineage>
</organism>
<dbReference type="InterPro" id="IPR036291">
    <property type="entry name" value="NAD(P)-bd_dom_sf"/>
</dbReference>
<sequence length="251" mass="27505">MSSYLITGCSRGIGLELINQLAAKPREEVRVIFAAARNSGALKFQELLQQHPGRIVYVPLDVTEEESARNAAQLVTAALEGEGLDFLINNAGVMNYGPIEEMDDLEDVFRVNVVGVHKVTRAFLPLLRKSTKKTVLNISTSLGSITKQRVYKDSPVPSYKVTKAALNMLTVAYSQELDKQGFTVFCISPGWCRTDLGSQNADLPVETGVGAVLDVLGKTGREGNGRFFNVLVPGWENKPGMNQYDGKELPW</sequence>
<reference evidence="2 3" key="1">
    <citation type="submission" date="2024-07" db="EMBL/GenBank/DDBJ databases">
        <title>Section-level genome sequencing and comparative genomics of Aspergillus sections Usti and Cavernicolus.</title>
        <authorList>
            <consortium name="Lawrence Berkeley National Laboratory"/>
            <person name="Nybo J.L."/>
            <person name="Vesth T.C."/>
            <person name="Theobald S."/>
            <person name="Frisvad J.C."/>
            <person name="Larsen T.O."/>
            <person name="Kjaerboelling I."/>
            <person name="Rothschild-Mancinelli K."/>
            <person name="Lyhne E.K."/>
            <person name="Kogle M.E."/>
            <person name="Barry K."/>
            <person name="Clum A."/>
            <person name="Na H."/>
            <person name="Ledsgaard L."/>
            <person name="Lin J."/>
            <person name="Lipzen A."/>
            <person name="Kuo A."/>
            <person name="Riley R."/>
            <person name="Mondo S."/>
            <person name="Labutti K."/>
            <person name="Haridas S."/>
            <person name="Pangalinan J."/>
            <person name="Salamov A.A."/>
            <person name="Simmons B.A."/>
            <person name="Magnuson J.K."/>
            <person name="Chen J."/>
            <person name="Drula E."/>
            <person name="Henrissat B."/>
            <person name="Wiebenga A."/>
            <person name="Lubbers R.J."/>
            <person name="Gomes A.C."/>
            <person name="Makela M.R."/>
            <person name="Stajich J."/>
            <person name="Grigoriev I.V."/>
            <person name="Mortensen U.H."/>
            <person name="De Vries R.P."/>
            <person name="Baker S.E."/>
            <person name="Andersen M.R."/>
        </authorList>
    </citation>
    <scope>NUCLEOTIDE SEQUENCE [LARGE SCALE GENOMIC DNA]</scope>
    <source>
        <strain evidence="2 3">CBS 209.92</strain>
    </source>
</reference>
<dbReference type="PRINTS" id="PR00081">
    <property type="entry name" value="GDHRDH"/>
</dbReference>
<dbReference type="InterPro" id="IPR002347">
    <property type="entry name" value="SDR_fam"/>
</dbReference>
<dbReference type="Gene3D" id="3.40.50.720">
    <property type="entry name" value="NAD(P)-binding Rossmann-like Domain"/>
    <property type="match status" value="1"/>
</dbReference>
<dbReference type="PANTHER" id="PTHR43544">
    <property type="entry name" value="SHORT-CHAIN DEHYDROGENASE/REDUCTASE"/>
    <property type="match status" value="1"/>
</dbReference>
<gene>
    <name evidence="2" type="ORF">BJX66DRAFT_294681</name>
</gene>
<comment type="caution">
    <text evidence="2">The sequence shown here is derived from an EMBL/GenBank/DDBJ whole genome shotgun (WGS) entry which is preliminary data.</text>
</comment>
<name>A0ABR4GI83_9EURO</name>
<dbReference type="Pfam" id="PF00106">
    <property type="entry name" value="adh_short"/>
    <property type="match status" value="1"/>
</dbReference>
<comment type="similarity">
    <text evidence="1">Belongs to the short-chain dehydrogenases/reductases (SDR) family.</text>
</comment>
<dbReference type="CDD" id="cd05325">
    <property type="entry name" value="carb_red_sniffer_like_SDR_c"/>
    <property type="match status" value="1"/>
</dbReference>
<evidence type="ECO:0000256" key="1">
    <source>
        <dbReference type="ARBA" id="ARBA00006484"/>
    </source>
</evidence>
<evidence type="ECO:0000313" key="2">
    <source>
        <dbReference type="EMBL" id="KAL2798711.1"/>
    </source>
</evidence>
<dbReference type="Proteomes" id="UP001610563">
    <property type="component" value="Unassembled WGS sequence"/>
</dbReference>